<feature type="compositionally biased region" description="Polar residues" evidence="20">
    <location>
        <begin position="612"/>
        <end position="623"/>
    </location>
</feature>
<dbReference type="Gene3D" id="3.40.50.300">
    <property type="entry name" value="P-loop containing nucleotide triphosphate hydrolases"/>
    <property type="match status" value="2"/>
</dbReference>
<dbReference type="GO" id="GO:0005524">
    <property type="term" value="F:ATP binding"/>
    <property type="evidence" value="ECO:0007669"/>
    <property type="project" value="UniProtKB-KW"/>
</dbReference>
<keyword evidence="6" id="KW-0158">Chromosome</keyword>
<dbReference type="PANTHER" id="PTHR18867:SF12">
    <property type="entry name" value="DNA REPAIR PROTEIN RAD50"/>
    <property type="match status" value="1"/>
</dbReference>
<feature type="coiled-coil region" evidence="19">
    <location>
        <begin position="427"/>
        <end position="536"/>
    </location>
</feature>
<feature type="compositionally biased region" description="Basic and acidic residues" evidence="20">
    <location>
        <begin position="599"/>
        <end position="611"/>
    </location>
</feature>
<keyword evidence="23" id="KW-1185">Reference proteome</keyword>
<accession>A0A5C3QKB4</accession>
<evidence type="ECO:0000256" key="19">
    <source>
        <dbReference type="SAM" id="Coils"/>
    </source>
</evidence>
<protein>
    <recommendedName>
        <fullName evidence="5">DNA repair protein RAD50</fullName>
    </recommendedName>
</protein>
<evidence type="ECO:0000256" key="16">
    <source>
        <dbReference type="ARBA" id="ARBA00023242"/>
    </source>
</evidence>
<dbReference type="InterPro" id="IPR027417">
    <property type="entry name" value="P-loop_NTPase"/>
</dbReference>
<name>A0A5C3QKB4_9AGAR</name>
<dbReference type="GO" id="GO:0000722">
    <property type="term" value="P:telomere maintenance via recombination"/>
    <property type="evidence" value="ECO:0007669"/>
    <property type="project" value="TreeGrafter"/>
</dbReference>
<keyword evidence="8" id="KW-0547">Nucleotide-binding</keyword>
<dbReference type="GO" id="GO:0007127">
    <property type="term" value="P:meiosis I"/>
    <property type="evidence" value="ECO:0007669"/>
    <property type="project" value="UniProtKB-ARBA"/>
</dbReference>
<feature type="compositionally biased region" description="Polar residues" evidence="20">
    <location>
        <begin position="954"/>
        <end position="974"/>
    </location>
</feature>
<evidence type="ECO:0000313" key="22">
    <source>
        <dbReference type="EMBL" id="TFL02386.1"/>
    </source>
</evidence>
<feature type="domain" description="Rad50/SbcC-type AAA" evidence="21">
    <location>
        <begin position="6"/>
        <end position="234"/>
    </location>
</feature>
<dbReference type="GO" id="GO:0051880">
    <property type="term" value="F:G-quadruplex DNA binding"/>
    <property type="evidence" value="ECO:0007669"/>
    <property type="project" value="TreeGrafter"/>
</dbReference>
<evidence type="ECO:0000256" key="7">
    <source>
        <dbReference type="ARBA" id="ARBA00022723"/>
    </source>
</evidence>
<feature type="region of interest" description="Disordered" evidence="20">
    <location>
        <begin position="935"/>
        <end position="974"/>
    </location>
</feature>
<keyword evidence="10" id="KW-0378">Hydrolase</keyword>
<feature type="coiled-coil region" evidence="19">
    <location>
        <begin position="215"/>
        <end position="245"/>
    </location>
</feature>
<dbReference type="SUPFAM" id="SSF52540">
    <property type="entry name" value="P-loop containing nucleoside triphosphate hydrolases"/>
    <property type="match status" value="2"/>
</dbReference>
<feature type="coiled-coil region" evidence="19">
    <location>
        <begin position="320"/>
        <end position="361"/>
    </location>
</feature>
<dbReference type="Pfam" id="PF13476">
    <property type="entry name" value="AAA_23"/>
    <property type="match status" value="1"/>
</dbReference>
<proteinExistence type="inferred from homology"/>
<evidence type="ECO:0000256" key="3">
    <source>
        <dbReference type="ARBA" id="ARBA00004286"/>
    </source>
</evidence>
<evidence type="ECO:0000313" key="23">
    <source>
        <dbReference type="Proteomes" id="UP000305067"/>
    </source>
</evidence>
<keyword evidence="17" id="KW-0469">Meiosis</keyword>
<feature type="coiled-coil region" evidence="19">
    <location>
        <begin position="1094"/>
        <end position="1155"/>
    </location>
</feature>
<dbReference type="FunFam" id="3.40.50.300:FF:001195">
    <property type="entry name" value="DNA repair protein rad50"/>
    <property type="match status" value="1"/>
</dbReference>
<evidence type="ECO:0000256" key="20">
    <source>
        <dbReference type="SAM" id="MobiDB-lite"/>
    </source>
</evidence>
<organism evidence="22 23">
    <name type="scientific">Pterulicium gracile</name>
    <dbReference type="NCBI Taxonomy" id="1884261"/>
    <lineage>
        <taxon>Eukaryota</taxon>
        <taxon>Fungi</taxon>
        <taxon>Dikarya</taxon>
        <taxon>Basidiomycota</taxon>
        <taxon>Agaricomycotina</taxon>
        <taxon>Agaricomycetes</taxon>
        <taxon>Agaricomycetidae</taxon>
        <taxon>Agaricales</taxon>
        <taxon>Pleurotineae</taxon>
        <taxon>Pterulaceae</taxon>
        <taxon>Pterulicium</taxon>
    </lineage>
</organism>
<evidence type="ECO:0000256" key="10">
    <source>
        <dbReference type="ARBA" id="ARBA00022801"/>
    </source>
</evidence>
<keyword evidence="13" id="KW-0460">Magnesium</keyword>
<dbReference type="GO" id="GO:0043047">
    <property type="term" value="F:single-stranded telomeric DNA binding"/>
    <property type="evidence" value="ECO:0007669"/>
    <property type="project" value="TreeGrafter"/>
</dbReference>
<dbReference type="GO" id="GO:0000794">
    <property type="term" value="C:condensed nuclear chromosome"/>
    <property type="evidence" value="ECO:0007669"/>
    <property type="project" value="TreeGrafter"/>
</dbReference>
<dbReference type="Gene3D" id="1.10.287.1490">
    <property type="match status" value="1"/>
</dbReference>
<dbReference type="FunFam" id="3.40.50.300:FF:000593">
    <property type="entry name" value="DNA repair protein RAD50"/>
    <property type="match status" value="1"/>
</dbReference>
<evidence type="ECO:0000256" key="18">
    <source>
        <dbReference type="ARBA" id="ARBA00049360"/>
    </source>
</evidence>
<evidence type="ECO:0000259" key="21">
    <source>
        <dbReference type="Pfam" id="PF13476"/>
    </source>
</evidence>
<evidence type="ECO:0000256" key="5">
    <source>
        <dbReference type="ARBA" id="ARBA00017893"/>
    </source>
</evidence>
<keyword evidence="16" id="KW-0539">Nucleus</keyword>
<sequence length="1317" mass="149893">MSSLDKLAIRGIRSFDDKTISVIEFFSPVTVIVGHNGSGKTTIIECLKYATTGDQPPNTRGGAFVHDPKMANEKEVKAQVKLRFHAANGTRMLAVRNLSVTVKKTSGLTMKTLESILSISEGDGDNGKGKRATISTKCAEMDAEIPQLLGVSKSVLENVIFCHQEESYWPLAEASALKKKFDDIFEATRYTKALDSIKVLRKDRIAEFKAQKEVLNTLTHKKALAERLKRRIEEANRIITTKEVEVEQMKIAYDEIHISNIKFYQYATRFREQYIAVQLLEEQKSKSKTQLSDMKMIMKTELPGTDNELSEQIQNFSQTTQALKDRQRMAQNRLDALNKEKETASERLQQIDRQQAGLEAEARVSARRILERDALIAQIGKQHGIKGYETTPLPAERVTEFNERLVALRRQQKSQSESLQKTLSTRTEEYNTKLRKIDAQLSDLKSEKRVLEEKTAKYQQNVKQLNATLDDLQSIPGQISSLEREIDDKKAALRRVQSEAAEANNEQRIRELDVQKNKLEDTRQVLNKEMTALSRQADSRARVALKREETAGKSKELKRILEDCAPKYRRLVGSQPQAEDMENDLAALILEKGNEFSKAEKQSASADKDLNQEQSSLTSLNDQLKSKKHTIGGMSSKLVAFDTHQAASIEEEKFGSVKEAVSVYTEEIDEVNKAIAGQEQHEHVYQQMLKDGVAKKRCTACDRPLDATELKVFNKHVSKAAAAKSGKELEDSKADLESWTDSLNLLKPLLEPEREKNRLTSEIPEVERQIKQLTERVRVTSLAAEEASNNVAELKTVLKELDSLKMVANNVDRLSKEVKVLQDQIANLEADLLATGSAKTVDDVQQDLDDLDNQIRTLQQSRVRIVDEQTRHSNETRRYSDETNKMSYELADLQRRLREKQKVEEDLRTAKEENALALTKLRDYEVKVAEAEDPRRELAREHKATTAEIDAQRTEVSQTTQDLNRSADRLQSSNQSIQKYVRERFTDKLQECREVKDDADAAYKDLAVRASEATDALDALKQEVMYGDATLSNLHQNLQCRKLARSIAENQAKIDEFDMEEAAKAKRNFEDKYPKEKKKEEDLHAKLSRHGGELSAKTEEMKTMESDLKEYKNVYKEYTEQLIAVKIADMANNDLEKYAKALDNAIMKYHALKMEEVNDTMKHLWNKTYQGTAADIDGIRIRSDAEGGATKRTYNYRVVMVKDQVEMDMRGRCSAGQKMLASIVIRLALSDSFGQNCGILALDEPTNALDTENIDALASSLVDIINERRNHSSFQLIIITHDEKFLRTLGQNNVMDFYWRISRDSRQKSVIERQRFI</sequence>
<evidence type="ECO:0000256" key="13">
    <source>
        <dbReference type="ARBA" id="ARBA00022842"/>
    </source>
</evidence>
<dbReference type="STRING" id="1884261.A0A5C3QKB4"/>
<reference evidence="22 23" key="1">
    <citation type="journal article" date="2019" name="Nat. Ecol. Evol.">
        <title>Megaphylogeny resolves global patterns of mushroom evolution.</title>
        <authorList>
            <person name="Varga T."/>
            <person name="Krizsan K."/>
            <person name="Foldi C."/>
            <person name="Dima B."/>
            <person name="Sanchez-Garcia M."/>
            <person name="Sanchez-Ramirez S."/>
            <person name="Szollosi G.J."/>
            <person name="Szarkandi J.G."/>
            <person name="Papp V."/>
            <person name="Albert L."/>
            <person name="Andreopoulos W."/>
            <person name="Angelini C."/>
            <person name="Antonin V."/>
            <person name="Barry K.W."/>
            <person name="Bougher N.L."/>
            <person name="Buchanan P."/>
            <person name="Buyck B."/>
            <person name="Bense V."/>
            <person name="Catcheside P."/>
            <person name="Chovatia M."/>
            <person name="Cooper J."/>
            <person name="Damon W."/>
            <person name="Desjardin D."/>
            <person name="Finy P."/>
            <person name="Geml J."/>
            <person name="Haridas S."/>
            <person name="Hughes K."/>
            <person name="Justo A."/>
            <person name="Karasinski D."/>
            <person name="Kautmanova I."/>
            <person name="Kiss B."/>
            <person name="Kocsube S."/>
            <person name="Kotiranta H."/>
            <person name="LaButti K.M."/>
            <person name="Lechner B.E."/>
            <person name="Liimatainen K."/>
            <person name="Lipzen A."/>
            <person name="Lukacs Z."/>
            <person name="Mihaltcheva S."/>
            <person name="Morgado L.N."/>
            <person name="Niskanen T."/>
            <person name="Noordeloos M.E."/>
            <person name="Ohm R.A."/>
            <person name="Ortiz-Santana B."/>
            <person name="Ovrebo C."/>
            <person name="Racz N."/>
            <person name="Riley R."/>
            <person name="Savchenko A."/>
            <person name="Shiryaev A."/>
            <person name="Soop K."/>
            <person name="Spirin V."/>
            <person name="Szebenyi C."/>
            <person name="Tomsovsky M."/>
            <person name="Tulloss R.E."/>
            <person name="Uehling J."/>
            <person name="Grigoriev I.V."/>
            <person name="Vagvolgyi C."/>
            <person name="Papp T."/>
            <person name="Martin F.M."/>
            <person name="Miettinen O."/>
            <person name="Hibbett D.S."/>
            <person name="Nagy L.G."/>
        </authorList>
    </citation>
    <scope>NUCLEOTIDE SEQUENCE [LARGE SCALE GENOMIC DNA]</scope>
    <source>
        <strain evidence="22 23">CBS 309.79</strain>
    </source>
</reference>
<dbReference type="GO" id="GO:0006303">
    <property type="term" value="P:double-strand break repair via nonhomologous end joining"/>
    <property type="evidence" value="ECO:0007669"/>
    <property type="project" value="UniProtKB-ARBA"/>
</dbReference>
<keyword evidence="7" id="KW-0479">Metal-binding</keyword>
<dbReference type="InterPro" id="IPR004584">
    <property type="entry name" value="Rad50_eukaryotes"/>
</dbReference>
<dbReference type="Pfam" id="PF13558">
    <property type="entry name" value="SbcC_Walker_B"/>
    <property type="match status" value="1"/>
</dbReference>
<dbReference type="GO" id="GO:0007004">
    <property type="term" value="P:telomere maintenance via telomerase"/>
    <property type="evidence" value="ECO:0007669"/>
    <property type="project" value="TreeGrafter"/>
</dbReference>
<evidence type="ECO:0000256" key="12">
    <source>
        <dbReference type="ARBA" id="ARBA00022840"/>
    </source>
</evidence>
<evidence type="ECO:0000256" key="8">
    <source>
        <dbReference type="ARBA" id="ARBA00022741"/>
    </source>
</evidence>
<evidence type="ECO:0000256" key="11">
    <source>
        <dbReference type="ARBA" id="ARBA00022833"/>
    </source>
</evidence>
<evidence type="ECO:0000256" key="15">
    <source>
        <dbReference type="ARBA" id="ARBA00023204"/>
    </source>
</evidence>
<dbReference type="GO" id="GO:0003691">
    <property type="term" value="F:double-stranded telomeric DNA binding"/>
    <property type="evidence" value="ECO:0007669"/>
    <property type="project" value="TreeGrafter"/>
</dbReference>
<dbReference type="Proteomes" id="UP000305067">
    <property type="component" value="Unassembled WGS sequence"/>
</dbReference>
<comment type="cofactor">
    <cofactor evidence="1">
        <name>Zn(2+)</name>
        <dbReference type="ChEBI" id="CHEBI:29105"/>
    </cofactor>
</comment>
<keyword evidence="15" id="KW-0234">DNA repair</keyword>
<dbReference type="EMBL" id="ML178822">
    <property type="protein sequence ID" value="TFL02386.1"/>
    <property type="molecule type" value="Genomic_DNA"/>
</dbReference>
<evidence type="ECO:0000256" key="4">
    <source>
        <dbReference type="ARBA" id="ARBA00009439"/>
    </source>
</evidence>
<dbReference type="NCBIfam" id="TIGR00606">
    <property type="entry name" value="rad50"/>
    <property type="match status" value="1"/>
</dbReference>
<feature type="region of interest" description="Disordered" evidence="20">
    <location>
        <begin position="599"/>
        <end position="623"/>
    </location>
</feature>
<dbReference type="GO" id="GO:0046872">
    <property type="term" value="F:metal ion binding"/>
    <property type="evidence" value="ECO:0007669"/>
    <property type="project" value="UniProtKB-KW"/>
</dbReference>
<dbReference type="GO" id="GO:0070192">
    <property type="term" value="P:chromosome organization involved in meiotic cell cycle"/>
    <property type="evidence" value="ECO:0007669"/>
    <property type="project" value="TreeGrafter"/>
</dbReference>
<dbReference type="PANTHER" id="PTHR18867">
    <property type="entry name" value="RAD50"/>
    <property type="match status" value="1"/>
</dbReference>
<comment type="catalytic activity">
    <reaction evidence="18">
        <text>ATP + H2O = ADP + phosphate + H(+)</text>
        <dbReference type="Rhea" id="RHEA:13065"/>
        <dbReference type="ChEBI" id="CHEBI:15377"/>
        <dbReference type="ChEBI" id="CHEBI:15378"/>
        <dbReference type="ChEBI" id="CHEBI:30616"/>
        <dbReference type="ChEBI" id="CHEBI:43474"/>
        <dbReference type="ChEBI" id="CHEBI:456216"/>
    </reaction>
</comment>
<evidence type="ECO:0000256" key="9">
    <source>
        <dbReference type="ARBA" id="ARBA00022763"/>
    </source>
</evidence>
<dbReference type="OrthoDB" id="18797at2759"/>
<evidence type="ECO:0000256" key="17">
    <source>
        <dbReference type="ARBA" id="ARBA00023254"/>
    </source>
</evidence>
<dbReference type="InterPro" id="IPR038729">
    <property type="entry name" value="Rad50/SbcC_AAA"/>
</dbReference>
<keyword evidence="14 19" id="KW-0175">Coiled coil</keyword>
<feature type="compositionally biased region" description="Basic and acidic residues" evidence="20">
    <location>
        <begin position="935"/>
        <end position="953"/>
    </location>
</feature>
<keyword evidence="11" id="KW-0862">Zinc</keyword>
<comment type="subcellular location">
    <subcellularLocation>
        <location evidence="3">Chromosome</location>
    </subcellularLocation>
    <subcellularLocation>
        <location evidence="2">Nucleus</location>
    </subcellularLocation>
</comment>
<keyword evidence="12" id="KW-0067">ATP-binding</keyword>
<dbReference type="GO" id="GO:0016887">
    <property type="term" value="F:ATP hydrolysis activity"/>
    <property type="evidence" value="ECO:0007669"/>
    <property type="project" value="InterPro"/>
</dbReference>
<evidence type="ECO:0000256" key="2">
    <source>
        <dbReference type="ARBA" id="ARBA00004123"/>
    </source>
</evidence>
<gene>
    <name evidence="22" type="ORF">BDV98DRAFT_644991</name>
</gene>
<comment type="similarity">
    <text evidence="4">Belongs to the SMC family. RAD50 subfamily.</text>
</comment>
<evidence type="ECO:0000256" key="6">
    <source>
        <dbReference type="ARBA" id="ARBA00022454"/>
    </source>
</evidence>
<evidence type="ECO:0000256" key="1">
    <source>
        <dbReference type="ARBA" id="ARBA00001947"/>
    </source>
</evidence>
<dbReference type="GO" id="GO:0030870">
    <property type="term" value="C:Mre11 complex"/>
    <property type="evidence" value="ECO:0007669"/>
    <property type="project" value="InterPro"/>
</dbReference>
<keyword evidence="9" id="KW-0227">DNA damage</keyword>
<evidence type="ECO:0000256" key="14">
    <source>
        <dbReference type="ARBA" id="ARBA00023054"/>
    </source>
</evidence>